<evidence type="ECO:0000256" key="6">
    <source>
        <dbReference type="ARBA" id="ARBA00023136"/>
    </source>
</evidence>
<accession>A0ABN9LTP5</accession>
<keyword evidence="4 9" id="KW-1133">Transmembrane helix</keyword>
<dbReference type="PROSITE" id="PS00981">
    <property type="entry name" value="G_PROTEIN_RECEP_F3_3"/>
    <property type="match status" value="1"/>
</dbReference>
<evidence type="ECO:0000256" key="2">
    <source>
        <dbReference type="ARBA" id="ARBA00022475"/>
    </source>
</evidence>
<dbReference type="PROSITE" id="PS50259">
    <property type="entry name" value="G_PROTEIN_RECEP_F3_4"/>
    <property type="match status" value="1"/>
</dbReference>
<dbReference type="PANTHER" id="PTHR24061">
    <property type="entry name" value="CALCIUM-SENSING RECEPTOR-RELATED"/>
    <property type="match status" value="1"/>
</dbReference>
<name>A0ABN9LTP5_9NEOB</name>
<feature type="transmembrane region" description="Helical" evidence="9">
    <location>
        <begin position="6"/>
        <end position="29"/>
    </location>
</feature>
<evidence type="ECO:0000256" key="4">
    <source>
        <dbReference type="ARBA" id="ARBA00022989"/>
    </source>
</evidence>
<evidence type="ECO:0000256" key="5">
    <source>
        <dbReference type="ARBA" id="ARBA00023040"/>
    </source>
</evidence>
<dbReference type="InterPro" id="IPR017979">
    <property type="entry name" value="GPCR_3_CS"/>
</dbReference>
<evidence type="ECO:0000256" key="7">
    <source>
        <dbReference type="ARBA" id="ARBA00023180"/>
    </source>
</evidence>
<keyword evidence="8" id="KW-0807">Transducer</keyword>
<keyword evidence="5" id="KW-0297">G-protein coupled receptor</keyword>
<feature type="transmembrane region" description="Helical" evidence="9">
    <location>
        <begin position="41"/>
        <end position="66"/>
    </location>
</feature>
<dbReference type="Proteomes" id="UP001176940">
    <property type="component" value="Unassembled WGS sequence"/>
</dbReference>
<dbReference type="InterPro" id="IPR000068">
    <property type="entry name" value="GPCR_3_Ca_sens_rcpt-rel"/>
</dbReference>
<comment type="subcellular location">
    <subcellularLocation>
        <location evidence="1">Cell membrane</location>
        <topology evidence="1">Multi-pass membrane protein</topology>
    </subcellularLocation>
</comment>
<proteinExistence type="predicted"/>
<dbReference type="PANTHER" id="PTHR24061:SF599">
    <property type="entry name" value="G-PROTEIN COUPLED RECEPTORS FAMILY 3 PROFILE DOMAIN-CONTAINING PROTEIN"/>
    <property type="match status" value="1"/>
</dbReference>
<keyword evidence="7" id="KW-0325">Glycoprotein</keyword>
<feature type="transmembrane region" description="Helical" evidence="9">
    <location>
        <begin position="99"/>
        <end position="117"/>
    </location>
</feature>
<keyword evidence="5" id="KW-0675">Receptor</keyword>
<sequence length="259" mass="28777">MLRQTSFGIIFSVAVSSILAKTIMVYMAFKATKSGTSWRRLIGVKISNCVVFVCSFIQALLSIIWLSTSPPFPEMNTHLYQDKIIFQCNEGSMLAFSMLLGYIGLLAAISFIVAFLARNLPDSFNEAKNITFSMLVVCSVWVAFIPSYMSVTGKNTVLVEIFAVISSSFGILSCIFLPKCYIILVRPELNSKFNLSSQIKANTKGFTPTQYPPRGPLNMWGVETEPGYSQQNLIHSLRKDKKGNISWWDGDMANAKGTV</sequence>
<evidence type="ECO:0000256" key="3">
    <source>
        <dbReference type="ARBA" id="ARBA00022692"/>
    </source>
</evidence>
<evidence type="ECO:0000259" key="10">
    <source>
        <dbReference type="PROSITE" id="PS50259"/>
    </source>
</evidence>
<evidence type="ECO:0000313" key="12">
    <source>
        <dbReference type="Proteomes" id="UP001176940"/>
    </source>
</evidence>
<feature type="domain" description="G-protein coupled receptors family 3 profile" evidence="10">
    <location>
        <begin position="1"/>
        <end position="191"/>
    </location>
</feature>
<dbReference type="EMBL" id="CAUEEQ010031701">
    <property type="protein sequence ID" value="CAJ0950455.1"/>
    <property type="molecule type" value="Genomic_DNA"/>
</dbReference>
<comment type="caution">
    <text evidence="11">The sequence shown here is derived from an EMBL/GenBank/DDBJ whole genome shotgun (WGS) entry which is preliminary data.</text>
</comment>
<feature type="transmembrane region" description="Helical" evidence="9">
    <location>
        <begin position="129"/>
        <end position="149"/>
    </location>
</feature>
<evidence type="ECO:0000256" key="8">
    <source>
        <dbReference type="ARBA" id="ARBA00023224"/>
    </source>
</evidence>
<dbReference type="PRINTS" id="PR00248">
    <property type="entry name" value="GPCRMGR"/>
</dbReference>
<dbReference type="Pfam" id="PF00003">
    <property type="entry name" value="7tm_3"/>
    <property type="match status" value="1"/>
</dbReference>
<keyword evidence="12" id="KW-1185">Reference proteome</keyword>
<reference evidence="11" key="1">
    <citation type="submission" date="2023-07" db="EMBL/GenBank/DDBJ databases">
        <authorList>
            <person name="Stuckert A."/>
        </authorList>
    </citation>
    <scope>NUCLEOTIDE SEQUENCE</scope>
</reference>
<feature type="transmembrane region" description="Helical" evidence="9">
    <location>
        <begin position="161"/>
        <end position="184"/>
    </location>
</feature>
<keyword evidence="2" id="KW-1003">Cell membrane</keyword>
<dbReference type="InterPro" id="IPR000337">
    <property type="entry name" value="GPCR_3"/>
</dbReference>
<keyword evidence="3 9" id="KW-0812">Transmembrane</keyword>
<evidence type="ECO:0000256" key="9">
    <source>
        <dbReference type="SAM" id="Phobius"/>
    </source>
</evidence>
<organism evidence="11 12">
    <name type="scientific">Ranitomeya imitator</name>
    <name type="common">mimic poison frog</name>
    <dbReference type="NCBI Taxonomy" id="111125"/>
    <lineage>
        <taxon>Eukaryota</taxon>
        <taxon>Metazoa</taxon>
        <taxon>Chordata</taxon>
        <taxon>Craniata</taxon>
        <taxon>Vertebrata</taxon>
        <taxon>Euteleostomi</taxon>
        <taxon>Amphibia</taxon>
        <taxon>Batrachia</taxon>
        <taxon>Anura</taxon>
        <taxon>Neobatrachia</taxon>
        <taxon>Hyloidea</taxon>
        <taxon>Dendrobatidae</taxon>
        <taxon>Dendrobatinae</taxon>
        <taxon>Ranitomeya</taxon>
    </lineage>
</organism>
<protein>
    <recommendedName>
        <fullName evidence="10">G-protein coupled receptors family 3 profile domain-containing protein</fullName>
    </recommendedName>
</protein>
<evidence type="ECO:0000256" key="1">
    <source>
        <dbReference type="ARBA" id="ARBA00004651"/>
    </source>
</evidence>
<dbReference type="InterPro" id="IPR017978">
    <property type="entry name" value="GPCR_3_C"/>
</dbReference>
<gene>
    <name evidence="11" type="ORF">RIMI_LOCUS13027914</name>
</gene>
<evidence type="ECO:0000313" key="11">
    <source>
        <dbReference type="EMBL" id="CAJ0950455.1"/>
    </source>
</evidence>
<keyword evidence="6 9" id="KW-0472">Membrane</keyword>